<dbReference type="AlphaFoldDB" id="A0AAX3U6Y7"/>
<dbReference type="SUPFAM" id="SSF81301">
    <property type="entry name" value="Nucleotidyltransferase"/>
    <property type="match status" value="1"/>
</dbReference>
<dbReference type="PANTHER" id="PTHR41773:SF1">
    <property type="entry name" value="RELA_SPOT DOMAIN-CONTAINING PROTEIN"/>
    <property type="match status" value="1"/>
</dbReference>
<reference evidence="2" key="1">
    <citation type="submission" date="2022-02" db="EMBL/GenBank/DDBJ databases">
        <title>Emergence and expansion in Europe of a Vibrio aestuarianus clonal complex pathogenic for oysters.</title>
        <authorList>
            <person name="Mesnil A."/>
            <person name="Travers M.-A."/>
        </authorList>
    </citation>
    <scope>NUCLEOTIDE SEQUENCE</scope>
    <source>
        <strain evidence="2">U29</strain>
    </source>
</reference>
<name>A0AAX3U6Y7_9VIBR</name>
<sequence length="328" mass="38276">MSKETFLEQWLNDKPMYEAWGKFVTSKILEQLVSKGYNVSSYLKQPARPRVKEDDSLIDKAFYRPGKEYSDPYNDIEDKVGVRFVVLLLEQIEEINSIVTSSDDWIHKECRHFENERNKDPLIFTYQSVHYVVRASRDISFEGLLIKENTPCEIQVRTLLQHAYAELTHDAIYKAKKHVRPKVHRTVAKSMALIETTDDFFSNVYESLNRGHIEEFDIERSLDSLYEHVIGKQPMPMQKSALAILYEFEDMLDADLINRIQSLLTSNDDIASIIKMRSETDPFYMQSISLFVGWLIKRRRSRLISDWPLDIKIANAFAADLSVSLDDF</sequence>
<evidence type="ECO:0000313" key="2">
    <source>
        <dbReference type="EMBL" id="WGK82558.1"/>
    </source>
</evidence>
<dbReference type="Pfam" id="PF04607">
    <property type="entry name" value="RelA_SpoT"/>
    <property type="match status" value="1"/>
</dbReference>
<proteinExistence type="predicted"/>
<dbReference type="Gene3D" id="3.30.460.10">
    <property type="entry name" value="Beta Polymerase, domain 2"/>
    <property type="match status" value="1"/>
</dbReference>
<dbReference type="InterPro" id="IPR007685">
    <property type="entry name" value="RelA_SpoT"/>
</dbReference>
<dbReference type="InterPro" id="IPR043519">
    <property type="entry name" value="NT_sf"/>
</dbReference>
<evidence type="ECO:0000259" key="1">
    <source>
        <dbReference type="SMART" id="SM00954"/>
    </source>
</evidence>
<dbReference type="Proteomes" id="UP001239257">
    <property type="component" value="Chromosome 1"/>
</dbReference>
<feature type="domain" description="RelA/SpoT" evidence="1">
    <location>
        <begin position="49"/>
        <end position="179"/>
    </location>
</feature>
<accession>A0AAX3U6Y7</accession>
<dbReference type="PANTHER" id="PTHR41773">
    <property type="entry name" value="GTP PYROPHOSPHATASE-RELATED"/>
    <property type="match status" value="1"/>
</dbReference>
<gene>
    <name evidence="2" type="ORF">PYE51_04730</name>
</gene>
<dbReference type="RefSeq" id="WP_194552900.1">
    <property type="nucleotide sequence ID" value="NZ_CP118709.1"/>
</dbReference>
<evidence type="ECO:0000313" key="3">
    <source>
        <dbReference type="Proteomes" id="UP001239257"/>
    </source>
</evidence>
<dbReference type="CDD" id="cd05399">
    <property type="entry name" value="NT_Rel-Spo_like"/>
    <property type="match status" value="1"/>
</dbReference>
<dbReference type="SMART" id="SM00954">
    <property type="entry name" value="RelA_SpoT"/>
    <property type="match status" value="1"/>
</dbReference>
<organism evidence="2 3">
    <name type="scientific">Vibrio aestuarianus</name>
    <dbReference type="NCBI Taxonomy" id="28171"/>
    <lineage>
        <taxon>Bacteria</taxon>
        <taxon>Pseudomonadati</taxon>
        <taxon>Pseudomonadota</taxon>
        <taxon>Gammaproteobacteria</taxon>
        <taxon>Vibrionales</taxon>
        <taxon>Vibrionaceae</taxon>
        <taxon>Vibrio</taxon>
    </lineage>
</organism>
<protein>
    <recommendedName>
        <fullName evidence="1">RelA/SpoT domain-containing protein</fullName>
    </recommendedName>
</protein>
<dbReference type="EMBL" id="CP118709">
    <property type="protein sequence ID" value="WGK82558.1"/>
    <property type="molecule type" value="Genomic_DNA"/>
</dbReference>
<dbReference type="GO" id="GO:0015969">
    <property type="term" value="P:guanosine tetraphosphate metabolic process"/>
    <property type="evidence" value="ECO:0007669"/>
    <property type="project" value="InterPro"/>
</dbReference>